<feature type="domain" description="Nitrogen regulatory protein areA GATA-like" evidence="2">
    <location>
        <begin position="35"/>
        <end position="63"/>
    </location>
</feature>
<name>A0A2B7WTS6_POLH7</name>
<dbReference type="OrthoDB" id="5424234at2759"/>
<comment type="caution">
    <text evidence="3">The sequence shown here is derived from an EMBL/GenBank/DDBJ whole genome shotgun (WGS) entry which is preliminary data.</text>
</comment>
<feature type="compositionally biased region" description="Low complexity" evidence="1">
    <location>
        <begin position="326"/>
        <end position="335"/>
    </location>
</feature>
<reference evidence="3 4" key="1">
    <citation type="submission" date="2017-10" db="EMBL/GenBank/DDBJ databases">
        <title>Comparative genomics in systemic dimorphic fungi from Ajellomycetaceae.</title>
        <authorList>
            <person name="Munoz J.F."/>
            <person name="Mcewen J.G."/>
            <person name="Clay O.K."/>
            <person name="Cuomo C.A."/>
        </authorList>
    </citation>
    <scope>NUCLEOTIDE SEQUENCE [LARGE SCALE GENOMIC DNA]</scope>
    <source>
        <strain evidence="3 4">UAMH7299</strain>
    </source>
</reference>
<feature type="compositionally biased region" description="Low complexity" evidence="1">
    <location>
        <begin position="189"/>
        <end position="203"/>
    </location>
</feature>
<dbReference type="AlphaFoldDB" id="A0A2B7WTS6"/>
<evidence type="ECO:0000313" key="4">
    <source>
        <dbReference type="Proteomes" id="UP000224634"/>
    </source>
</evidence>
<keyword evidence="4" id="KW-1185">Reference proteome</keyword>
<feature type="region of interest" description="Disordered" evidence="1">
    <location>
        <begin position="406"/>
        <end position="505"/>
    </location>
</feature>
<feature type="compositionally biased region" description="Low complexity" evidence="1">
    <location>
        <begin position="465"/>
        <end position="480"/>
    </location>
</feature>
<sequence length="505" mass="54938">MTEALPSGIISNNTQRISSDLGNTYAVDPEDIAKLWRIYTTNKATLRKSAGRRLENLFWRIWGSTRILRVIRGATLAALFVNISNGYAPLLTDPSSLSREEETEFSSRTAYRAVNPASPPYMPRPSRASGSTASSSLSPKYSRNSPRTSLPPPILKKPRPSPDEPQSNAARFHHHHHPSGLDGGAHRTLSASPSPVVGSGSLSTENGMDKPRRKKTTFATEVTDIEAEILLPKKRKSSRPSSGFSSLKHSPISTPTKMSPTPSDRHKDTAMRRRVFSPPDAAPPSDGASRCAEFAVSVGSISPRGRDYTPQHTYLVDPAPPPPPSSQHKSPTSHPAAPATLPPFPQTTDPPSHQGSFTVIVDDDEPQLPQPSNAILVGTGTGFRSRFVEKQRLESRSSSFTNLVGINTAATNPETRPPITSVPQNLMPPPSILDKQQQQHQHDPDSGVTQDNSTTAVGSNPITCRARSSSRSSSMRSSFRQPESQLSKMIEQDRRLSVEKRPKEG</sequence>
<dbReference type="Pfam" id="PF08550">
    <property type="entry name" value="GATA_AreA"/>
    <property type="match status" value="1"/>
</dbReference>
<evidence type="ECO:0000256" key="1">
    <source>
        <dbReference type="SAM" id="MobiDB-lite"/>
    </source>
</evidence>
<evidence type="ECO:0000259" key="2">
    <source>
        <dbReference type="Pfam" id="PF08550"/>
    </source>
</evidence>
<feature type="compositionally biased region" description="Polar residues" evidence="1">
    <location>
        <begin position="346"/>
        <end position="357"/>
    </location>
</feature>
<proteinExistence type="predicted"/>
<dbReference type="InterPro" id="IPR013860">
    <property type="entry name" value="AreA_GATA"/>
</dbReference>
<feature type="compositionally biased region" description="Low complexity" evidence="1">
    <location>
        <begin position="124"/>
        <end position="139"/>
    </location>
</feature>
<evidence type="ECO:0000313" key="3">
    <source>
        <dbReference type="EMBL" id="PGG99857.1"/>
    </source>
</evidence>
<dbReference type="Proteomes" id="UP000224634">
    <property type="component" value="Unassembled WGS sequence"/>
</dbReference>
<feature type="region of interest" description="Disordered" evidence="1">
    <location>
        <begin position="91"/>
        <end position="269"/>
    </location>
</feature>
<dbReference type="EMBL" id="PDNA01000263">
    <property type="protein sequence ID" value="PGG99857.1"/>
    <property type="molecule type" value="Genomic_DNA"/>
</dbReference>
<organism evidence="3 4">
    <name type="scientific">Polytolypa hystricis (strain UAMH7299)</name>
    <dbReference type="NCBI Taxonomy" id="1447883"/>
    <lineage>
        <taxon>Eukaryota</taxon>
        <taxon>Fungi</taxon>
        <taxon>Dikarya</taxon>
        <taxon>Ascomycota</taxon>
        <taxon>Pezizomycotina</taxon>
        <taxon>Eurotiomycetes</taxon>
        <taxon>Eurotiomycetidae</taxon>
        <taxon>Onygenales</taxon>
        <taxon>Onygenales incertae sedis</taxon>
        <taxon>Polytolypa</taxon>
    </lineage>
</organism>
<protein>
    <recommendedName>
        <fullName evidence="2">Nitrogen regulatory protein areA GATA-like domain-containing protein</fullName>
    </recommendedName>
</protein>
<feature type="compositionally biased region" description="Basic and acidic residues" evidence="1">
    <location>
        <begin position="490"/>
        <end position="505"/>
    </location>
</feature>
<feature type="region of interest" description="Disordered" evidence="1">
    <location>
        <begin position="301"/>
        <end position="366"/>
    </location>
</feature>
<feature type="compositionally biased region" description="Polar residues" evidence="1">
    <location>
        <begin position="447"/>
        <end position="462"/>
    </location>
</feature>
<feature type="compositionally biased region" description="Polar residues" evidence="1">
    <location>
        <begin position="251"/>
        <end position="262"/>
    </location>
</feature>
<accession>A0A2B7WTS6</accession>
<gene>
    <name evidence="3" type="ORF">AJ80_09279</name>
</gene>
<feature type="compositionally biased region" description="Low complexity" evidence="1">
    <location>
        <begin position="239"/>
        <end position="248"/>
    </location>
</feature>
<dbReference type="STRING" id="1447883.A0A2B7WTS6"/>